<evidence type="ECO:0000313" key="2">
    <source>
        <dbReference type="EMBL" id="QLB53125.1"/>
    </source>
</evidence>
<dbReference type="Gene3D" id="1.10.10.1660">
    <property type="entry name" value="Nicotine adenine dinucleotide glycohydrolase, helical linker domain"/>
    <property type="match status" value="1"/>
</dbReference>
<evidence type="ECO:0000313" key="3">
    <source>
        <dbReference type="Proteomes" id="UP000509410"/>
    </source>
</evidence>
<dbReference type="InterPro" id="IPR010900">
    <property type="entry name" value="NA_dinucl_GlycHdrlase_cat"/>
</dbReference>
<organism evidence="2 3">
    <name type="scientific">Streptococcus sanguinis</name>
    <dbReference type="NCBI Taxonomy" id="1305"/>
    <lineage>
        <taxon>Bacteria</taxon>
        <taxon>Bacillati</taxon>
        <taxon>Bacillota</taxon>
        <taxon>Bacilli</taxon>
        <taxon>Lactobacillales</taxon>
        <taxon>Streptococcaceae</taxon>
        <taxon>Streptococcus</taxon>
    </lineage>
</organism>
<name>A0A7H8V9Q8_STRSA</name>
<evidence type="ECO:0000259" key="1">
    <source>
        <dbReference type="Pfam" id="PF07461"/>
    </source>
</evidence>
<feature type="domain" description="Nicotine adenine dinucleotide glycohydrolase catalytic" evidence="1">
    <location>
        <begin position="693"/>
        <end position="894"/>
    </location>
</feature>
<dbReference type="EMBL" id="CP040556">
    <property type="protein sequence ID" value="QLB53125.1"/>
    <property type="molecule type" value="Genomic_DNA"/>
</dbReference>
<dbReference type="AlphaFoldDB" id="A0A7H8V9Q8"/>
<dbReference type="InterPro" id="IPR041934">
    <property type="entry name" value="NAD_glyco_helical_dom"/>
</dbReference>
<gene>
    <name evidence="2" type="ORF">FFV08_11390</name>
</gene>
<accession>A0A7H8V9Q8</accession>
<protein>
    <recommendedName>
        <fullName evidence="1">Nicotine adenine dinucleotide glycohydrolase catalytic domain-containing protein</fullName>
    </recommendedName>
</protein>
<proteinExistence type="predicted"/>
<dbReference type="Proteomes" id="UP000509410">
    <property type="component" value="Chromosome"/>
</dbReference>
<reference evidence="2 3" key="1">
    <citation type="submission" date="2019-05" db="EMBL/GenBank/DDBJ databases">
        <title>The organization of the Streptococcus sanguinis genomes.</title>
        <authorList>
            <person name="Wu C.H."/>
            <person name="Chen Y.Y.M."/>
            <person name="Wang H.Y."/>
        </authorList>
    </citation>
    <scope>NUCLEOTIDE SEQUENCE [LARGE SCALE GENOMIC DNA]</scope>
    <source>
        <strain evidence="2 3">CGMH010</strain>
    </source>
</reference>
<sequence length="897" mass="98577">MTKYYSNQPDFSTEAPDPAYNYFSSMSDIMDNIEATGNTVKSEGVEDLYTQKGEAALGVKKDSSIFDKSIQRIYSMLNSAKKVHSDIMQNIDNKFTRGMDDAFKSLNNVNGDKKPYESKYTKKDTIKYKQEAGANGFEQRAYNDPQPYKLHELLDGKASPIEAAKDVYETRLQAAKAYLAQKDKLTDKEIKNLEGKSAEDIVEAYFPSKIPDYQGLKASRFQEENKDTLQKVDIGLKVLAGLAAAGGIIFAPFTSGASLTLTYASGAYLFADNAYSAWTGQTMITGDRLSTEDRVWAGIDAATTLASMGSLAYLTKFGTSGPNLLKNLATLGKYADDANDVSKVIYTAVTDQDSSTALQNLVIGQVTSFGVGKAGNYFGGKFGRGGTPDLDVDLPGGSRPAGDFDVSSKVGQLPKLDPANVRLSSRPDLHLKASSADMSLAKLKPHPTVSVDVPKVKQISGDGAFKAVSGVKPGDVDVPKVKQIRGDYNDYVAHKTSLGEEPLSMSDWKLKNNLSEQNFSNYREFSTKKIDDFKTNLNDVETRITVETRNAAGEIQRIQLKAVGVDETGKIRIQDYTTAKDGLSIKRQDILDNLSKYGGTIVGEGKGRFTGDTKIEPGTRIEIISHKTSDISIEHVSPEIKKATFAKFDELASWETRWNTAEKQAAFKETFDTYAERAVREGAVPNKETFYKMYEARQYDYPDVYKEAIKQPYLEGGASSVVNGQSIEDFVFGEKGSSVGRVTQDGIGQGNFTTSIVEDSALLYDKNGALKSGHEIATVKGVGDDTYDTGMFQYEYSPELVKNMDKKGWIQFPNGDTPGSSSLNIPGAKTWAGSNINMSESELLMPSIDMKGHSYDDFLSAIERQGYYEIKNPRVYKPGTNKIEQVEGIFRINQWSK</sequence>
<dbReference type="Pfam" id="PF07461">
    <property type="entry name" value="NADase_NGA"/>
    <property type="match status" value="1"/>
</dbReference>